<dbReference type="Proteomes" id="UP000830671">
    <property type="component" value="Chromosome 5"/>
</dbReference>
<reference evidence="1" key="1">
    <citation type="journal article" date="2021" name="Mol. Plant Microbe Interact.">
        <title>Complete Genome Sequence of the Plant-Pathogenic Fungus Colletotrichum lupini.</title>
        <authorList>
            <person name="Baroncelli R."/>
            <person name="Pensec F."/>
            <person name="Da Lio D."/>
            <person name="Boufleur T."/>
            <person name="Vicente I."/>
            <person name="Sarrocco S."/>
            <person name="Picot A."/>
            <person name="Baraldi E."/>
            <person name="Sukno S."/>
            <person name="Thon M."/>
            <person name="Le Floch G."/>
        </authorList>
    </citation>
    <scope>NUCLEOTIDE SEQUENCE</scope>
    <source>
        <strain evidence="1">IMI 504893</strain>
    </source>
</reference>
<dbReference type="KEGG" id="clup:CLUP02_10863"/>
<dbReference type="RefSeq" id="XP_049146980.1">
    <property type="nucleotide sequence ID" value="XM_049289835.1"/>
</dbReference>
<name>A0A9Q8SXI7_9PEZI</name>
<gene>
    <name evidence="1" type="ORF">CLUP02_10863</name>
</gene>
<protein>
    <submittedName>
        <fullName evidence="1">Uncharacterized protein</fullName>
    </submittedName>
</protein>
<dbReference type="AlphaFoldDB" id="A0A9Q8SXI7"/>
<organism evidence="1 2">
    <name type="scientific">Colletotrichum lupini</name>
    <dbReference type="NCBI Taxonomy" id="145971"/>
    <lineage>
        <taxon>Eukaryota</taxon>
        <taxon>Fungi</taxon>
        <taxon>Dikarya</taxon>
        <taxon>Ascomycota</taxon>
        <taxon>Pezizomycotina</taxon>
        <taxon>Sordariomycetes</taxon>
        <taxon>Hypocreomycetidae</taxon>
        <taxon>Glomerellales</taxon>
        <taxon>Glomerellaceae</taxon>
        <taxon>Colletotrichum</taxon>
        <taxon>Colletotrichum acutatum species complex</taxon>
    </lineage>
</organism>
<sequence length="288" mass="32491">MQVGPFPDVPGLYRRYLCWGTLKSVRAFLALALESKPPPVPRRTVHCPVTPVALVHRHEGTPILVSSVQSYECRLQASPPLIPLSLWSDIQSAIISDISSPDSSSGPSRTNHLMNALSLTLIEDRLRRIPQCFARDPHNPLDTHVMLLNAPQMHLYIEYLPLSSHNVLAATRIISSRQSGRAFEEDLCHGCELQTAMPHNFMHKERSQRSQQTSRKPIDSCRFRVQWHMAASIQQLSTSNRLVCRQNTTPIRVACLILPSPADTYTTFKDLFDMLQTQKINGLRPQST</sequence>
<evidence type="ECO:0000313" key="2">
    <source>
        <dbReference type="Proteomes" id="UP000830671"/>
    </source>
</evidence>
<dbReference type="GeneID" id="73344845"/>
<accession>A0A9Q8SXI7</accession>
<proteinExistence type="predicted"/>
<evidence type="ECO:0000313" key="1">
    <source>
        <dbReference type="EMBL" id="UQC85366.1"/>
    </source>
</evidence>
<keyword evidence="2" id="KW-1185">Reference proteome</keyword>
<dbReference type="EMBL" id="CP019477">
    <property type="protein sequence ID" value="UQC85366.1"/>
    <property type="molecule type" value="Genomic_DNA"/>
</dbReference>